<accession>A0A848M733</accession>
<feature type="active site" description="Proton donor/acceptor" evidence="2">
    <location>
        <position position="84"/>
    </location>
</feature>
<keyword evidence="1" id="KW-0378">Hydrolase</keyword>
<dbReference type="InterPro" id="IPR051695">
    <property type="entry name" value="Phosphoglycerate_Mutase"/>
</dbReference>
<evidence type="ECO:0000256" key="1">
    <source>
        <dbReference type="ARBA" id="ARBA00022801"/>
    </source>
</evidence>
<comment type="caution">
    <text evidence="4">The sequence shown here is derived from an EMBL/GenBank/DDBJ whole genome shotgun (WGS) entry which is preliminary data.</text>
</comment>
<evidence type="ECO:0000256" key="2">
    <source>
        <dbReference type="PIRSR" id="PIRSR613078-1"/>
    </source>
</evidence>
<dbReference type="GO" id="GO:0045820">
    <property type="term" value="P:negative regulation of glycolytic process"/>
    <property type="evidence" value="ECO:0007669"/>
    <property type="project" value="TreeGrafter"/>
</dbReference>
<evidence type="ECO:0000256" key="3">
    <source>
        <dbReference type="PIRSR" id="PIRSR613078-2"/>
    </source>
</evidence>
<dbReference type="GO" id="GO:0004331">
    <property type="term" value="F:fructose-2,6-bisphosphate 2-phosphatase activity"/>
    <property type="evidence" value="ECO:0007669"/>
    <property type="project" value="TreeGrafter"/>
</dbReference>
<dbReference type="PANTHER" id="PTHR46517:SF1">
    <property type="entry name" value="FRUCTOSE-2,6-BISPHOSPHATASE TIGAR"/>
    <property type="match status" value="1"/>
</dbReference>
<gene>
    <name evidence="4" type="ORF">HII30_14575</name>
</gene>
<dbReference type="GO" id="GO:0043456">
    <property type="term" value="P:regulation of pentose-phosphate shunt"/>
    <property type="evidence" value="ECO:0007669"/>
    <property type="project" value="TreeGrafter"/>
</dbReference>
<dbReference type="PANTHER" id="PTHR46517">
    <property type="entry name" value="FRUCTOSE-2,6-BISPHOSPHATASE TIGAR"/>
    <property type="match status" value="1"/>
</dbReference>
<dbReference type="Proteomes" id="UP000565468">
    <property type="component" value="Unassembled WGS sequence"/>
</dbReference>
<dbReference type="SMART" id="SM00855">
    <property type="entry name" value="PGAM"/>
    <property type="match status" value="1"/>
</dbReference>
<dbReference type="InterPro" id="IPR013078">
    <property type="entry name" value="His_Pase_superF_clade-1"/>
</dbReference>
<keyword evidence="5" id="KW-1185">Reference proteome</keyword>
<feature type="binding site" evidence="3">
    <location>
        <begin position="7"/>
        <end position="14"/>
    </location>
    <ligand>
        <name>substrate</name>
    </ligand>
</feature>
<reference evidence="4 5" key="1">
    <citation type="submission" date="2020-04" db="EMBL/GenBank/DDBJ databases">
        <title>Paenibacillus algicola sp. nov., a novel marine bacterium producing alginate lyase.</title>
        <authorList>
            <person name="Huang H."/>
        </authorList>
    </citation>
    <scope>NUCLEOTIDE SEQUENCE [LARGE SCALE GENOMIC DNA]</scope>
    <source>
        <strain evidence="4 5">L7-75</strain>
    </source>
</reference>
<feature type="binding site" evidence="3">
    <location>
        <position position="59"/>
    </location>
    <ligand>
        <name>substrate</name>
    </ligand>
</feature>
<dbReference type="EMBL" id="JABBPN010000013">
    <property type="protein sequence ID" value="NMO96988.1"/>
    <property type="molecule type" value="Genomic_DNA"/>
</dbReference>
<feature type="active site" description="Tele-phosphohistidine intermediate" evidence="2">
    <location>
        <position position="8"/>
    </location>
</feature>
<organism evidence="4 5">
    <name type="scientific">Paenibacillus lemnae</name>
    <dbReference type="NCBI Taxonomy" id="1330551"/>
    <lineage>
        <taxon>Bacteria</taxon>
        <taxon>Bacillati</taxon>
        <taxon>Bacillota</taxon>
        <taxon>Bacilli</taxon>
        <taxon>Bacillales</taxon>
        <taxon>Paenibacillaceae</taxon>
        <taxon>Paenibacillus</taxon>
    </lineage>
</organism>
<dbReference type="InterPro" id="IPR001345">
    <property type="entry name" value="PG/BPGM_mutase_AS"/>
</dbReference>
<feature type="binding site" evidence="3">
    <location>
        <begin position="84"/>
        <end position="87"/>
    </location>
    <ligand>
        <name>substrate</name>
    </ligand>
</feature>
<dbReference type="CDD" id="cd07067">
    <property type="entry name" value="HP_PGM_like"/>
    <property type="match status" value="1"/>
</dbReference>
<dbReference type="InterPro" id="IPR029033">
    <property type="entry name" value="His_PPase_superfam"/>
</dbReference>
<sequence length="201" mass="23041">MKIGLIRHGQTDWNALGKIQGQTDIPLNEQGRTQARMLGERLKHEDYRWDFIITSGLSRAEETGSILSSILDIPMLVPDPRVRERSYGLVEGLTSQEREERYGKDWMNTDVGQENDAQLQERGKAFLEDMICRYPEGSFLVVSHGGFLAQFYTLLYSNARTKERIGNLSLTIVEKRDLAWEPLLFNCTKHLMEDKTVESSS</sequence>
<proteinExistence type="predicted"/>
<dbReference type="Gene3D" id="3.40.50.1240">
    <property type="entry name" value="Phosphoglycerate mutase-like"/>
    <property type="match status" value="1"/>
</dbReference>
<name>A0A848M733_PAELE</name>
<evidence type="ECO:0000313" key="4">
    <source>
        <dbReference type="EMBL" id="NMO96988.1"/>
    </source>
</evidence>
<protein>
    <submittedName>
        <fullName evidence="4">Histidine phosphatase family protein</fullName>
    </submittedName>
</protein>
<dbReference type="GO" id="GO:0005829">
    <property type="term" value="C:cytosol"/>
    <property type="evidence" value="ECO:0007669"/>
    <property type="project" value="TreeGrafter"/>
</dbReference>
<dbReference type="SUPFAM" id="SSF53254">
    <property type="entry name" value="Phosphoglycerate mutase-like"/>
    <property type="match status" value="1"/>
</dbReference>
<dbReference type="RefSeq" id="WP_169505789.1">
    <property type="nucleotide sequence ID" value="NZ_JABBPN010000013.1"/>
</dbReference>
<evidence type="ECO:0000313" key="5">
    <source>
        <dbReference type="Proteomes" id="UP000565468"/>
    </source>
</evidence>
<dbReference type="AlphaFoldDB" id="A0A848M733"/>
<dbReference type="Pfam" id="PF00300">
    <property type="entry name" value="His_Phos_1"/>
    <property type="match status" value="1"/>
</dbReference>
<dbReference type="PROSITE" id="PS00175">
    <property type="entry name" value="PG_MUTASE"/>
    <property type="match status" value="1"/>
</dbReference>